<feature type="transmembrane region" description="Helical" evidence="1">
    <location>
        <begin position="430"/>
        <end position="451"/>
    </location>
</feature>
<feature type="transmembrane region" description="Helical" evidence="1">
    <location>
        <begin position="14"/>
        <end position="35"/>
    </location>
</feature>
<dbReference type="EMBL" id="MGHD01000003">
    <property type="protein sequence ID" value="OGM60630.1"/>
    <property type="molecule type" value="Genomic_DNA"/>
</dbReference>
<dbReference type="PANTHER" id="PTHR38454">
    <property type="entry name" value="INTEGRAL MEMBRANE PROTEIN-RELATED"/>
    <property type="match status" value="1"/>
</dbReference>
<keyword evidence="1" id="KW-0472">Membrane</keyword>
<feature type="transmembrane region" description="Helical" evidence="1">
    <location>
        <begin position="471"/>
        <end position="492"/>
    </location>
</feature>
<feature type="transmembrane region" description="Helical" evidence="1">
    <location>
        <begin position="789"/>
        <end position="808"/>
    </location>
</feature>
<feature type="transmembrane region" description="Helical" evidence="1">
    <location>
        <begin position="208"/>
        <end position="224"/>
    </location>
</feature>
<evidence type="ECO:0000313" key="3">
    <source>
        <dbReference type="Proteomes" id="UP000176404"/>
    </source>
</evidence>
<dbReference type="STRING" id="1802517.A2892_01120"/>
<dbReference type="AlphaFoldDB" id="A0A1F8B9L3"/>
<dbReference type="PANTHER" id="PTHR38454:SF1">
    <property type="entry name" value="INTEGRAL MEMBRANE PROTEIN"/>
    <property type="match status" value="1"/>
</dbReference>
<feature type="transmembrane region" description="Helical" evidence="1">
    <location>
        <begin position="134"/>
        <end position="153"/>
    </location>
</feature>
<organism evidence="2 3">
    <name type="scientific">Candidatus Woesebacteria bacterium RIFCSPLOWO2_01_FULL_39_10b</name>
    <dbReference type="NCBI Taxonomy" id="1802517"/>
    <lineage>
        <taxon>Bacteria</taxon>
        <taxon>Candidatus Woeseibacteriota</taxon>
    </lineage>
</organism>
<sequence length="813" mass="94042">MRNLGKKFLNLSNLARFSPIIFLLLVSLIFFYPVLLQSKVPLPADALVAAHVPWTETTWEEYPSGVPIKNQEITDAFSQFYPWRSFVGKSWRSKSVPLWNPYMFSGAPFLATWHSAVLYPLNFVYLLFDDITSWTILVFLQIFLSGVFMYLFLKRLNLNSTASVFGGLTFAFSGYMIAWLEFATGGHAGLWLPLLLLLELELTKTRKTIWIIPISFVFFFVYTAGDFQIPFYETVTYIIFGFYLCLKDGNKKLVNLLNMFLALVVGILLSLPQILPSLEFFTSSIRFDDSYIREYYFGIMHWEKVVNFLWPDFFGNVVTRNYWGKFGYHEYLAFVGSITLVLVVFSFLQKKLKYEIFFWSLLLLSLIFLFPTPLAFLPFKLKFPGLGTSSASRIIFLVDFCLVIIASYGFEKLFSSNFIKNLRMLLKTVFYFLTISFGVFSGIVFALIKMNYWENKELQTVVNLRVSLKNIIPSTLVLFCLFCIFATLLFFIRLKFKKNLVFGVGLKNLLMVLVLCLSVIEMLRFAWKNTPFSPRKFVFPETQITSFLQSKNEFYRIAGGIPLNLFMQYELSSVEGYDSIYPRENSEWFSLVNSQSLSSLSGRYGLIHKFDSPLLDYANVKYVVDYKKDPFGGISELGMFAYGIAEPRYKEVFSEGRIKVFENTNVLPRVWISNSYKVVPSEGLVKEVLSLNTSDKVIILEDYIGNIEAGQEKYLISNFSYFPNRIKIGLETEKDSLLFLSESYNPNWRVFIDGMEGKIFRANYLYQSVRVPKGVHMLEFIYDPKSFKIGKLVSICTVFLIVIYSSFLRNRAS</sequence>
<evidence type="ECO:0008006" key="4">
    <source>
        <dbReference type="Google" id="ProtNLM"/>
    </source>
</evidence>
<feature type="transmembrane region" description="Helical" evidence="1">
    <location>
        <begin position="504"/>
        <end position="527"/>
    </location>
</feature>
<dbReference type="InterPro" id="IPR018580">
    <property type="entry name" value="Uncharacterised_YfhO"/>
</dbReference>
<feature type="transmembrane region" description="Helical" evidence="1">
    <location>
        <begin position="253"/>
        <end position="275"/>
    </location>
</feature>
<proteinExistence type="predicted"/>
<dbReference type="Pfam" id="PF09586">
    <property type="entry name" value="YfhO"/>
    <property type="match status" value="2"/>
</dbReference>
<keyword evidence="1" id="KW-1133">Transmembrane helix</keyword>
<feature type="transmembrane region" description="Helical" evidence="1">
    <location>
        <begin position="102"/>
        <end position="127"/>
    </location>
</feature>
<comment type="caution">
    <text evidence="2">The sequence shown here is derived from an EMBL/GenBank/DDBJ whole genome shotgun (WGS) entry which is preliminary data.</text>
</comment>
<protein>
    <recommendedName>
        <fullName evidence="4">Membrane protein 6-pyruvoyl-tetrahydropterin synthase-related domain-containing protein</fullName>
    </recommendedName>
</protein>
<dbReference type="Proteomes" id="UP000176404">
    <property type="component" value="Unassembled WGS sequence"/>
</dbReference>
<evidence type="ECO:0000313" key="2">
    <source>
        <dbReference type="EMBL" id="OGM60630.1"/>
    </source>
</evidence>
<keyword evidence="1" id="KW-0812">Transmembrane</keyword>
<feature type="transmembrane region" description="Helical" evidence="1">
    <location>
        <begin position="356"/>
        <end position="379"/>
    </location>
</feature>
<feature type="transmembrane region" description="Helical" evidence="1">
    <location>
        <begin position="230"/>
        <end position="246"/>
    </location>
</feature>
<feature type="transmembrane region" description="Helical" evidence="1">
    <location>
        <begin position="331"/>
        <end position="349"/>
    </location>
</feature>
<gene>
    <name evidence="2" type="ORF">A2892_01120</name>
</gene>
<reference evidence="2 3" key="1">
    <citation type="journal article" date="2016" name="Nat. Commun.">
        <title>Thousands of microbial genomes shed light on interconnected biogeochemical processes in an aquifer system.</title>
        <authorList>
            <person name="Anantharaman K."/>
            <person name="Brown C.T."/>
            <person name="Hug L.A."/>
            <person name="Sharon I."/>
            <person name="Castelle C.J."/>
            <person name="Probst A.J."/>
            <person name="Thomas B.C."/>
            <person name="Singh A."/>
            <person name="Wilkins M.J."/>
            <person name="Karaoz U."/>
            <person name="Brodie E.L."/>
            <person name="Williams K.H."/>
            <person name="Hubbard S.S."/>
            <person name="Banfield J.F."/>
        </authorList>
    </citation>
    <scope>NUCLEOTIDE SEQUENCE [LARGE SCALE GENOMIC DNA]</scope>
</reference>
<feature type="transmembrane region" description="Helical" evidence="1">
    <location>
        <begin position="173"/>
        <end position="196"/>
    </location>
</feature>
<feature type="transmembrane region" description="Helical" evidence="1">
    <location>
        <begin position="391"/>
        <end position="410"/>
    </location>
</feature>
<evidence type="ECO:0000256" key="1">
    <source>
        <dbReference type="SAM" id="Phobius"/>
    </source>
</evidence>
<accession>A0A1F8B9L3</accession>
<name>A0A1F8B9L3_9BACT</name>